<dbReference type="PANTHER" id="PTHR45616:SF26">
    <property type="entry name" value="KERATIN, TYPE II CYTOSKELETAL 8"/>
    <property type="match status" value="1"/>
</dbReference>
<accession>A0A8D2CQQ0</accession>
<organism evidence="14 15">
    <name type="scientific">Sciurus vulgaris</name>
    <name type="common">Eurasian red squirrel</name>
    <dbReference type="NCBI Taxonomy" id="55149"/>
    <lineage>
        <taxon>Eukaryota</taxon>
        <taxon>Metazoa</taxon>
        <taxon>Chordata</taxon>
        <taxon>Craniata</taxon>
        <taxon>Vertebrata</taxon>
        <taxon>Euteleostomi</taxon>
        <taxon>Mammalia</taxon>
        <taxon>Eutheria</taxon>
        <taxon>Euarchontoglires</taxon>
        <taxon>Glires</taxon>
        <taxon>Rodentia</taxon>
        <taxon>Sciuromorpha</taxon>
        <taxon>Sciuridae</taxon>
        <taxon>Sciurinae</taxon>
        <taxon>Sciurini</taxon>
        <taxon>Sciurus</taxon>
    </lineage>
</organism>
<dbReference type="FunFam" id="1.20.5.500:FF:000001">
    <property type="entry name" value="Type II keratin 23"/>
    <property type="match status" value="1"/>
</dbReference>
<dbReference type="PANTHER" id="PTHR45616">
    <property type="entry name" value="GATA-TYPE DOMAIN-CONTAINING PROTEIN"/>
    <property type="match status" value="1"/>
</dbReference>
<evidence type="ECO:0000259" key="13">
    <source>
        <dbReference type="PROSITE" id="PS51842"/>
    </source>
</evidence>
<evidence type="ECO:0000256" key="4">
    <source>
        <dbReference type="ARBA" id="ARBA00022490"/>
    </source>
</evidence>
<evidence type="ECO:0000256" key="6">
    <source>
        <dbReference type="ARBA" id="ARBA00022754"/>
    </source>
</evidence>
<proteinExistence type="predicted"/>
<dbReference type="Gene3D" id="1.20.5.500">
    <property type="entry name" value="Single helix bin"/>
    <property type="match status" value="1"/>
</dbReference>
<keyword evidence="8" id="KW-0539">Nucleus</keyword>
<evidence type="ECO:0000256" key="9">
    <source>
        <dbReference type="ARBA" id="ARBA00037766"/>
    </source>
</evidence>
<evidence type="ECO:0000256" key="3">
    <source>
        <dbReference type="ARBA" id="ARBA00004642"/>
    </source>
</evidence>
<dbReference type="AlphaFoldDB" id="A0A8D2CQQ0"/>
<evidence type="ECO:0000256" key="5">
    <source>
        <dbReference type="ARBA" id="ARBA00022744"/>
    </source>
</evidence>
<feature type="domain" description="IF rod" evidence="13">
    <location>
        <begin position="1"/>
        <end position="155"/>
    </location>
</feature>
<evidence type="ECO:0000256" key="1">
    <source>
        <dbReference type="ARBA" id="ARBA00004109"/>
    </source>
</evidence>
<dbReference type="OrthoDB" id="2441647at2759"/>
<dbReference type="Proteomes" id="UP000694564">
    <property type="component" value="Chromosome 7"/>
</dbReference>
<protein>
    <recommendedName>
        <fullName evidence="10">Keratin, type II cytoskeletal 8</fullName>
    </recommendedName>
    <alternativeName>
        <fullName evidence="12">Cytokeratin-8</fullName>
    </alternativeName>
    <alternativeName>
        <fullName evidence="11">Keratin-8</fullName>
    </alternativeName>
</protein>
<evidence type="ECO:0000256" key="11">
    <source>
        <dbReference type="ARBA" id="ARBA00042886"/>
    </source>
</evidence>
<dbReference type="PROSITE" id="PS51842">
    <property type="entry name" value="IF_ROD_2"/>
    <property type="match status" value="1"/>
</dbReference>
<dbReference type="GO" id="GO:0016363">
    <property type="term" value="C:nuclear matrix"/>
    <property type="evidence" value="ECO:0007669"/>
    <property type="project" value="UniProtKB-SubCell"/>
</dbReference>
<evidence type="ECO:0000256" key="12">
    <source>
        <dbReference type="ARBA" id="ARBA00042964"/>
    </source>
</evidence>
<dbReference type="Gene3D" id="1.20.5.1160">
    <property type="entry name" value="Vasodilator-stimulated phosphoprotein"/>
    <property type="match status" value="1"/>
</dbReference>
<evidence type="ECO:0000256" key="7">
    <source>
        <dbReference type="ARBA" id="ARBA00023054"/>
    </source>
</evidence>
<keyword evidence="15" id="KW-1185">Reference proteome</keyword>
<comment type="function">
    <text evidence="9">Together with KRT19, helps to link the contractile apparatus to dystrophin at the costameres of striated muscle.</text>
</comment>
<evidence type="ECO:0000256" key="2">
    <source>
        <dbReference type="ARBA" id="ARBA00004496"/>
    </source>
</evidence>
<evidence type="ECO:0000313" key="15">
    <source>
        <dbReference type="Proteomes" id="UP000694564"/>
    </source>
</evidence>
<comment type="subcellular location">
    <subcellularLocation>
        <location evidence="2">Cytoplasm</location>
    </subcellularLocation>
    <subcellularLocation>
        <location evidence="1">Nucleus matrix</location>
    </subcellularLocation>
    <subcellularLocation>
        <location evidence="3">Nucleus</location>
        <location evidence="3">Nucleoplasm</location>
    </subcellularLocation>
</comment>
<reference evidence="14" key="1">
    <citation type="submission" date="2025-08" db="UniProtKB">
        <authorList>
            <consortium name="Ensembl"/>
        </authorList>
    </citation>
    <scope>IDENTIFICATION</scope>
</reference>
<reference evidence="14" key="2">
    <citation type="submission" date="2025-09" db="UniProtKB">
        <authorList>
            <consortium name="Ensembl"/>
        </authorList>
    </citation>
    <scope>IDENTIFICATION</scope>
</reference>
<evidence type="ECO:0000256" key="8">
    <source>
        <dbReference type="ARBA" id="ARBA00023242"/>
    </source>
</evidence>
<dbReference type="GeneTree" id="ENSGT00940000153339"/>
<sequence length="155" mass="17483">MNKVEPESCLEVLTDEINFLRQLYEEEICELQSQISDTSMVLSSESSCSLDMDGIIAEGRTQYEEIANRSWAEAKSMYQIKYKELETLAGKHGNDLCRTKKEISEMSGNISHFQAEIEAFKGQRASLEAAMADAERLRLPMGSWCLSESSDVLPK</sequence>
<dbReference type="InterPro" id="IPR039008">
    <property type="entry name" value="IF_rod_dom"/>
</dbReference>
<keyword evidence="5" id="KW-0416">Keratin</keyword>
<keyword evidence="4" id="KW-0963">Cytoplasm</keyword>
<dbReference type="SUPFAM" id="SSF46579">
    <property type="entry name" value="Prefoldin"/>
    <property type="match status" value="1"/>
</dbReference>
<dbReference type="Pfam" id="PF00038">
    <property type="entry name" value="Filament"/>
    <property type="match status" value="1"/>
</dbReference>
<evidence type="ECO:0000313" key="14">
    <source>
        <dbReference type="Ensembl" id="ENSSVLP00005012645.1"/>
    </source>
</evidence>
<evidence type="ECO:0000256" key="10">
    <source>
        <dbReference type="ARBA" id="ARBA00039429"/>
    </source>
</evidence>
<keyword evidence="6" id="KW-0403">Intermediate filament</keyword>
<dbReference type="GO" id="GO:0005654">
    <property type="term" value="C:nucleoplasm"/>
    <property type="evidence" value="ECO:0007669"/>
    <property type="project" value="UniProtKB-SubCell"/>
</dbReference>
<dbReference type="SMART" id="SM01391">
    <property type="entry name" value="Filament"/>
    <property type="match status" value="1"/>
</dbReference>
<dbReference type="Ensembl" id="ENSSVLT00005014001.1">
    <property type="protein sequence ID" value="ENSSVLP00005012645.1"/>
    <property type="gene ID" value="ENSSVLG00005010037.1"/>
</dbReference>
<keyword evidence="7" id="KW-0175">Coiled coil</keyword>
<name>A0A8D2CQQ0_SCIVU</name>
<dbReference type="GO" id="GO:0005882">
    <property type="term" value="C:intermediate filament"/>
    <property type="evidence" value="ECO:0007669"/>
    <property type="project" value="UniProtKB-KW"/>
</dbReference>
<dbReference type="GO" id="GO:0005737">
    <property type="term" value="C:cytoplasm"/>
    <property type="evidence" value="ECO:0007669"/>
    <property type="project" value="UniProtKB-SubCell"/>
</dbReference>